<dbReference type="PANTHER" id="PTHR10972">
    <property type="entry name" value="OXYSTEROL-BINDING PROTEIN-RELATED"/>
    <property type="match status" value="1"/>
</dbReference>
<evidence type="ECO:0000256" key="7">
    <source>
        <dbReference type="ARBA" id="ARBA00023136"/>
    </source>
</evidence>
<dbReference type="SUPFAM" id="SSF50729">
    <property type="entry name" value="PH domain-like"/>
    <property type="match status" value="1"/>
</dbReference>
<keyword evidence="10" id="KW-0175">Coiled coil</keyword>
<dbReference type="Gene3D" id="2.30.29.30">
    <property type="entry name" value="Pleckstrin-homology domain (PH domain)/Phosphotyrosine-binding domain (PTB)"/>
    <property type="match status" value="1"/>
</dbReference>
<keyword evidence="5 9" id="KW-0445">Lipid transport</keyword>
<evidence type="ECO:0000256" key="4">
    <source>
        <dbReference type="ARBA" id="ARBA00022553"/>
    </source>
</evidence>
<dbReference type="Gene3D" id="2.40.160.120">
    <property type="match status" value="1"/>
</dbReference>
<dbReference type="GO" id="GO:0005829">
    <property type="term" value="C:cytosol"/>
    <property type="evidence" value="ECO:0007669"/>
    <property type="project" value="TreeGrafter"/>
</dbReference>
<dbReference type="FunFam" id="2.30.29.30:FF:000074">
    <property type="entry name" value="Oxysterol-binding protein"/>
    <property type="match status" value="1"/>
</dbReference>
<evidence type="ECO:0000256" key="6">
    <source>
        <dbReference type="ARBA" id="ARBA00023121"/>
    </source>
</evidence>
<comment type="subcellular location">
    <subcellularLocation>
        <location evidence="1">Membrane</location>
        <topology evidence="1">Peripheral membrane protein</topology>
    </subcellularLocation>
</comment>
<feature type="compositionally biased region" description="Acidic residues" evidence="11">
    <location>
        <begin position="923"/>
        <end position="932"/>
    </location>
</feature>
<dbReference type="Proteomes" id="UP000438429">
    <property type="component" value="Unassembled WGS sequence"/>
</dbReference>
<dbReference type="InterPro" id="IPR000648">
    <property type="entry name" value="Oxysterol-bd"/>
</dbReference>
<feature type="region of interest" description="Disordered" evidence="11">
    <location>
        <begin position="122"/>
        <end position="141"/>
    </location>
</feature>
<keyword evidence="6" id="KW-0446">Lipid-binding</keyword>
<dbReference type="Pfam" id="PF01237">
    <property type="entry name" value="Oxysterol_BP"/>
    <property type="match status" value="1"/>
</dbReference>
<gene>
    <name evidence="13" type="ORF">F2P81_013935</name>
</gene>
<evidence type="ECO:0000256" key="1">
    <source>
        <dbReference type="ARBA" id="ARBA00004170"/>
    </source>
</evidence>
<feature type="compositionally biased region" description="Acidic residues" evidence="11">
    <location>
        <begin position="124"/>
        <end position="133"/>
    </location>
</feature>
<dbReference type="InterPro" id="IPR018494">
    <property type="entry name" value="Oxysterol-bd_CS"/>
</dbReference>
<keyword evidence="3 9" id="KW-0813">Transport</keyword>
<feature type="compositionally biased region" description="Low complexity" evidence="11">
    <location>
        <begin position="7"/>
        <end position="22"/>
    </location>
</feature>
<dbReference type="SUPFAM" id="SSF144000">
    <property type="entry name" value="Oxysterol-binding protein-like"/>
    <property type="match status" value="1"/>
</dbReference>
<dbReference type="EMBL" id="VEVO01000012">
    <property type="protein sequence ID" value="KAF0033869.1"/>
    <property type="molecule type" value="Genomic_DNA"/>
</dbReference>
<feature type="domain" description="PH" evidence="12">
    <location>
        <begin position="23"/>
        <end position="115"/>
    </location>
</feature>
<feature type="coiled-coil region" evidence="10">
    <location>
        <begin position="229"/>
        <end position="256"/>
    </location>
</feature>
<feature type="region of interest" description="Disordered" evidence="11">
    <location>
        <begin position="918"/>
        <end position="945"/>
    </location>
</feature>
<evidence type="ECO:0000256" key="2">
    <source>
        <dbReference type="ARBA" id="ARBA00008842"/>
    </source>
</evidence>
<dbReference type="GO" id="GO:0097038">
    <property type="term" value="C:perinuclear endoplasmic reticulum"/>
    <property type="evidence" value="ECO:0007669"/>
    <property type="project" value="TreeGrafter"/>
</dbReference>
<feature type="region of interest" description="Disordered" evidence="11">
    <location>
        <begin position="668"/>
        <end position="697"/>
    </location>
</feature>
<evidence type="ECO:0000256" key="5">
    <source>
        <dbReference type="ARBA" id="ARBA00023055"/>
    </source>
</evidence>
<dbReference type="PROSITE" id="PS50003">
    <property type="entry name" value="PH_DOMAIN"/>
    <property type="match status" value="1"/>
</dbReference>
<feature type="region of interest" description="Disordered" evidence="11">
    <location>
        <begin position="1"/>
        <end position="22"/>
    </location>
</feature>
<evidence type="ECO:0000313" key="14">
    <source>
        <dbReference type="Proteomes" id="UP000438429"/>
    </source>
</evidence>
<feature type="compositionally biased region" description="Basic and acidic residues" evidence="11">
    <location>
        <begin position="1462"/>
        <end position="1481"/>
    </location>
</feature>
<dbReference type="GO" id="GO:0015485">
    <property type="term" value="F:cholesterol binding"/>
    <property type="evidence" value="ECO:0007669"/>
    <property type="project" value="TreeGrafter"/>
</dbReference>
<dbReference type="Pfam" id="PF00169">
    <property type="entry name" value="PH"/>
    <property type="match status" value="1"/>
</dbReference>
<evidence type="ECO:0000256" key="9">
    <source>
        <dbReference type="RuleBase" id="RU003845"/>
    </source>
</evidence>
<dbReference type="InterPro" id="IPR011993">
    <property type="entry name" value="PH-like_dom_sf"/>
</dbReference>
<evidence type="ECO:0000256" key="11">
    <source>
        <dbReference type="SAM" id="MobiDB-lite"/>
    </source>
</evidence>
<organism evidence="13 14">
    <name type="scientific">Scophthalmus maximus</name>
    <name type="common">Turbot</name>
    <name type="synonym">Psetta maxima</name>
    <dbReference type="NCBI Taxonomy" id="52904"/>
    <lineage>
        <taxon>Eukaryota</taxon>
        <taxon>Metazoa</taxon>
        <taxon>Chordata</taxon>
        <taxon>Craniata</taxon>
        <taxon>Vertebrata</taxon>
        <taxon>Euteleostomi</taxon>
        <taxon>Actinopterygii</taxon>
        <taxon>Neopterygii</taxon>
        <taxon>Teleostei</taxon>
        <taxon>Neoteleostei</taxon>
        <taxon>Acanthomorphata</taxon>
        <taxon>Carangaria</taxon>
        <taxon>Pleuronectiformes</taxon>
        <taxon>Pleuronectoidei</taxon>
        <taxon>Scophthalmidae</taxon>
        <taxon>Scophthalmus</taxon>
    </lineage>
</organism>
<dbReference type="InterPro" id="IPR001849">
    <property type="entry name" value="PH_domain"/>
</dbReference>
<dbReference type="GO" id="GO:0005886">
    <property type="term" value="C:plasma membrane"/>
    <property type="evidence" value="ECO:0007669"/>
    <property type="project" value="TreeGrafter"/>
</dbReference>
<dbReference type="FunFam" id="2.40.160.120:FF:000003">
    <property type="entry name" value="Oxysterol-binding protein"/>
    <property type="match status" value="1"/>
</dbReference>
<dbReference type="PROSITE" id="PS01013">
    <property type="entry name" value="OSBP"/>
    <property type="match status" value="1"/>
</dbReference>
<evidence type="ECO:0000256" key="3">
    <source>
        <dbReference type="ARBA" id="ARBA00022448"/>
    </source>
</evidence>
<accession>A0A6A4SML5</accession>
<feature type="region of interest" description="Disordered" evidence="11">
    <location>
        <begin position="1462"/>
        <end position="1482"/>
    </location>
</feature>
<sequence length="1589" mass="181831">MSEQGKGSASASAAAAPAPAAGSDTYKGWLFKWTNYLKGYQRRWFVLSNGLLSYYRTQAEMAHTCRGTINLATAHIDTEDACNIVLSSGGRTYHLKASTEVERQRWVTALELAKAKAIRMMNDQSDDSGDEEPTSQSDRSELQGTLKILVSKLDDLSTCNDLIAKHGAALQRSLSELEGLKVPVEGGEKIKAVNERATLFRITSNAMINACRDFLDLAETHSRRWQRALQYEREQRTHLEETIEQLAKQHNSLERAWREAPTLVSSAPSAPTTNKVNSIKQRFYKNKVNFNEPLSMLQRLTEDLEYHELLDKAARCDSSLEQMCLVAAFSVSSYSTTVHRTAKPFNPLLGETYELDRLEEFGYRSLCEQVSHHPPAAAHHVISKQGWTLWQEITIASKFRGKYLSIMPLGAIHLQFHSSGNHYIWRKVTSTVHNIIVGKLWIDQSGDIEIVNHRTKETCQLKFSPYSYFSRDVPRKVTGVVADNEGHAHYILSGTWDEKMESAKIIQSSRGASGSEGRQKTVYQTLSPKLLWKKYPLPENAENMYHFSGLALTLNEQEDGVGLTDSRLRPDQRLMEDGRWDEANSEKQRLEEKQRAVRRRREAEATDAVVEDLNVNSSVCDLDRQPLRRDHCDLLLDAIDAQLGQLQWKRQAFFETKTLTKTPLLYPERSTGCSGGPDTQEDTKKWSDRGTRNKEAMESRREEVIWRLERLLGDTCKEDTIAGEAHPPSDSVCTEDFARRFTEEMVEVPLPESKFQQSDREEEAERCKFTHKTSVVTEQENKHHNESCSPKARCLAGVPVRGFDAVSIASDLDSVCSEQVRWHILTRPGWHCLIQSAAGLDDYSITQSDYDTLTQEESEPQSISGKQGLTVYSFIYRVHGENAFIFKSLKVHRSSFGRAQKRSPSVCKAQQKKRESYRLECSSGDDDKDTDEDTNHWSGRCRSENTSVKMQSAKMKERLANLRQKCEKVEETLMLKKTHLKDVEVCLSELQQRRKHALRELERLMAENARIEKERQTMESGLIDSSVERDSLSCQLRKLQRQRESYVHEIRDMEEELAALSQHKKTLKDGSCMERVCSSNTNFFVAPLFRKQSSVIMSVLEREEIERQLDSAKTELFAEQRRAREKLESMQEALEAQVSELQVEHGECKIRVGTLEKMSAQKELQLLHLQEQHGTLQAERDGLKGELKHLTTQHYKAQKEAQEQAYRMMVNQQTKEEKAGDLKEHTLALTRCIETMQNSIHLKEEEAKKLRMSLEQRREEARNREEQLHIEVSEKVHKAIEEERRKWETEKVEAVQVHCGILAEQNRKSLESARRETQQEKSKAQALQHKVLQLKTESQRTVLRLEQAVHLAEKEADGLQVMLKERELSTQRQKLRMEKDQALNSLKERLIQEHIEELSSLTRAHMSGGGAEGGGVAASLRKQLKAKDLELRQVQRSMAQWKEQTAARLACKFEEELTAELERKTSKTRGEEQKKFERPEGGKTLNVKETQNSACSPSLHVVDSAASQSPSDVASFKLLRYLQSRVKQLRVENQEYTCSPSPPHTVPLDLRGSYLTTVNDARRRQCWHSEPVSNQDSLKLDRLNLTERV</sequence>
<evidence type="ECO:0000259" key="12">
    <source>
        <dbReference type="PROSITE" id="PS50003"/>
    </source>
</evidence>
<keyword evidence="7" id="KW-0472">Membrane</keyword>
<evidence type="ECO:0000256" key="10">
    <source>
        <dbReference type="SAM" id="Coils"/>
    </source>
</evidence>
<feature type="coiled-coil region" evidence="10">
    <location>
        <begin position="1417"/>
        <end position="1444"/>
    </location>
</feature>
<protein>
    <recommendedName>
        <fullName evidence="9">Oxysterol-binding protein</fullName>
    </recommendedName>
</protein>
<keyword evidence="4" id="KW-0597">Phosphoprotein</keyword>
<feature type="compositionally biased region" description="Basic and acidic residues" evidence="11">
    <location>
        <begin position="681"/>
        <end position="697"/>
    </location>
</feature>
<proteinExistence type="inferred from homology"/>
<reference evidence="13 14" key="1">
    <citation type="submission" date="2019-06" db="EMBL/GenBank/DDBJ databases">
        <title>Draft genomes of female and male turbot (Scophthalmus maximus).</title>
        <authorList>
            <person name="Xu H."/>
            <person name="Xu X.-W."/>
            <person name="Shao C."/>
            <person name="Chen S."/>
        </authorList>
    </citation>
    <scope>NUCLEOTIDE SEQUENCE [LARGE SCALE GENOMIC DNA]</scope>
    <source>
        <strain evidence="13">Ysfricsl-2016a</strain>
        <tissue evidence="13">Blood</tissue>
    </source>
</reference>
<dbReference type="CDD" id="cd13284">
    <property type="entry name" value="PH_OSBP_ORP4"/>
    <property type="match status" value="1"/>
</dbReference>
<comment type="caution">
    <text evidence="13">The sequence shown here is derived from an EMBL/GenBank/DDBJ whole genome shotgun (WGS) entry which is preliminary data.</text>
</comment>
<dbReference type="InterPro" id="IPR037239">
    <property type="entry name" value="OSBP_sf"/>
</dbReference>
<evidence type="ECO:0000256" key="8">
    <source>
        <dbReference type="RuleBase" id="RU003844"/>
    </source>
</evidence>
<feature type="coiled-coil region" evidence="10">
    <location>
        <begin position="1102"/>
        <end position="1144"/>
    </location>
</feature>
<dbReference type="SMART" id="SM00233">
    <property type="entry name" value="PH"/>
    <property type="match status" value="1"/>
</dbReference>
<feature type="coiled-coil region" evidence="10">
    <location>
        <begin position="1233"/>
        <end position="1330"/>
    </location>
</feature>
<dbReference type="PANTHER" id="PTHR10972:SF194">
    <property type="entry name" value="OXYSTEROL-BINDING PROTEIN 2"/>
    <property type="match status" value="1"/>
</dbReference>
<feature type="coiled-coil region" evidence="10">
    <location>
        <begin position="945"/>
        <end position="1070"/>
    </location>
</feature>
<dbReference type="GO" id="GO:0006869">
    <property type="term" value="P:lipid transport"/>
    <property type="evidence" value="ECO:0007669"/>
    <property type="project" value="UniProtKB-KW"/>
</dbReference>
<comment type="similarity">
    <text evidence="2 8">Belongs to the OSBP family.</text>
</comment>
<name>A0A6A4SML5_SCOMX</name>
<evidence type="ECO:0000313" key="13">
    <source>
        <dbReference type="EMBL" id="KAF0033869.1"/>
    </source>
</evidence>